<evidence type="ECO:0000313" key="2">
    <source>
        <dbReference type="Proteomes" id="UP001060085"/>
    </source>
</evidence>
<reference evidence="2" key="1">
    <citation type="journal article" date="2023" name="Nat. Plants">
        <title>Single-cell RNA sequencing provides a high-resolution roadmap for understanding the multicellular compartmentation of specialized metabolism.</title>
        <authorList>
            <person name="Sun S."/>
            <person name="Shen X."/>
            <person name="Li Y."/>
            <person name="Li Y."/>
            <person name="Wang S."/>
            <person name="Li R."/>
            <person name="Zhang H."/>
            <person name="Shen G."/>
            <person name="Guo B."/>
            <person name="Wei J."/>
            <person name="Xu J."/>
            <person name="St-Pierre B."/>
            <person name="Chen S."/>
            <person name="Sun C."/>
        </authorList>
    </citation>
    <scope>NUCLEOTIDE SEQUENCE [LARGE SCALE GENOMIC DNA]</scope>
</reference>
<dbReference type="EMBL" id="CM044703">
    <property type="protein sequence ID" value="KAI5672335.1"/>
    <property type="molecule type" value="Genomic_DNA"/>
</dbReference>
<comment type="caution">
    <text evidence="1">The sequence shown here is derived from an EMBL/GenBank/DDBJ whole genome shotgun (WGS) entry which is preliminary data.</text>
</comment>
<protein>
    <submittedName>
        <fullName evidence="1">Uncharacterized protein</fullName>
    </submittedName>
</protein>
<dbReference type="Proteomes" id="UP001060085">
    <property type="component" value="Linkage Group LG03"/>
</dbReference>
<sequence length="139" mass="15519">MSSLGTSRGYHGLRYRNKICKCGEICAIKISCTKPENGGRLYYTCANDTCNMFGWCLPYKSTGSSILANYWIDESIPTSNNKEDGVSTIEDDEEVVTIIESMCKLEQSVSSMKKLVGTSMIMGCLLVTMELVLFRKRLI</sequence>
<name>A0ACC0BI29_CATRO</name>
<accession>A0ACC0BI29</accession>
<organism evidence="1 2">
    <name type="scientific">Catharanthus roseus</name>
    <name type="common">Madagascar periwinkle</name>
    <name type="synonym">Vinca rosea</name>
    <dbReference type="NCBI Taxonomy" id="4058"/>
    <lineage>
        <taxon>Eukaryota</taxon>
        <taxon>Viridiplantae</taxon>
        <taxon>Streptophyta</taxon>
        <taxon>Embryophyta</taxon>
        <taxon>Tracheophyta</taxon>
        <taxon>Spermatophyta</taxon>
        <taxon>Magnoliopsida</taxon>
        <taxon>eudicotyledons</taxon>
        <taxon>Gunneridae</taxon>
        <taxon>Pentapetalae</taxon>
        <taxon>asterids</taxon>
        <taxon>lamiids</taxon>
        <taxon>Gentianales</taxon>
        <taxon>Apocynaceae</taxon>
        <taxon>Rauvolfioideae</taxon>
        <taxon>Vinceae</taxon>
        <taxon>Catharanthinae</taxon>
        <taxon>Catharanthus</taxon>
    </lineage>
</organism>
<gene>
    <name evidence="1" type="ORF">M9H77_12699</name>
</gene>
<evidence type="ECO:0000313" key="1">
    <source>
        <dbReference type="EMBL" id="KAI5672335.1"/>
    </source>
</evidence>
<proteinExistence type="predicted"/>
<keyword evidence="2" id="KW-1185">Reference proteome</keyword>